<reference evidence="2 3" key="1">
    <citation type="submission" date="2020-04" db="EMBL/GenBank/DDBJ databases">
        <title>Metagenomic profiling of ammonia- and methane-oxidizing microorganisms in a Dutch drinking water treatment plant.</title>
        <authorList>
            <person name="Poghosyan L."/>
            <person name="Leucker S."/>
        </authorList>
    </citation>
    <scope>NUCLEOTIDE SEQUENCE [LARGE SCALE GENOMIC DNA]</scope>
    <source>
        <strain evidence="2">S-RSF-IL-03</strain>
    </source>
</reference>
<comment type="caution">
    <text evidence="2">The sequence shown here is derived from an EMBL/GenBank/DDBJ whole genome shotgun (WGS) entry which is preliminary data.</text>
</comment>
<proteinExistence type="predicted"/>
<evidence type="ECO:0008006" key="4">
    <source>
        <dbReference type="Google" id="ProtNLM"/>
    </source>
</evidence>
<dbReference type="Proteomes" id="UP000580839">
    <property type="component" value="Unassembled WGS sequence"/>
</dbReference>
<dbReference type="EMBL" id="JABFRW010000051">
    <property type="protein sequence ID" value="NOT33455.1"/>
    <property type="molecule type" value="Genomic_DNA"/>
</dbReference>
<accession>A0A849SNH6</accession>
<organism evidence="2 3">
    <name type="scientific">Eiseniibacteriota bacterium</name>
    <dbReference type="NCBI Taxonomy" id="2212470"/>
    <lineage>
        <taxon>Bacteria</taxon>
        <taxon>Candidatus Eiseniibacteriota</taxon>
    </lineage>
</organism>
<dbReference type="InterPro" id="IPR013783">
    <property type="entry name" value="Ig-like_fold"/>
</dbReference>
<evidence type="ECO:0000256" key="1">
    <source>
        <dbReference type="SAM" id="MobiDB-lite"/>
    </source>
</evidence>
<feature type="region of interest" description="Disordered" evidence="1">
    <location>
        <begin position="150"/>
        <end position="185"/>
    </location>
</feature>
<dbReference type="AlphaFoldDB" id="A0A849SNH6"/>
<feature type="compositionally biased region" description="Acidic residues" evidence="1">
    <location>
        <begin position="428"/>
        <end position="437"/>
    </location>
</feature>
<name>A0A849SNH6_UNCEI</name>
<dbReference type="Gene3D" id="2.60.40.4070">
    <property type="match status" value="1"/>
</dbReference>
<evidence type="ECO:0000313" key="3">
    <source>
        <dbReference type="Proteomes" id="UP000580839"/>
    </source>
</evidence>
<dbReference type="Gene3D" id="2.60.40.10">
    <property type="entry name" value="Immunoglobulins"/>
    <property type="match status" value="1"/>
</dbReference>
<feature type="region of interest" description="Disordered" evidence="1">
    <location>
        <begin position="425"/>
        <end position="455"/>
    </location>
</feature>
<sequence length="1111" mass="122515">MTWSFPGARDMREARRVRRWISSFARESIAATAVLAMLANVSLAQLAPVVPASQRSRVDAERSGTHDAANLRTVFYNFGMVGDYMGGPVDLSVFHSVEVPKGTGMNYGDGITPFVLTPVRQRGGDIAYVMETGFRERQGISPRRNRQMRFEPRPGYFQPDPAINRGRSPAMSHDPRTWPTTWPDKLNDPDDPGWAGSWNGYFGKRAAADQESFTVMDDDFYDAFDYRSDTRDSTRLGLGLRVEVRGFQWANPQAGNVIFWHYDILNESTSDYDSVVFGLYMDSGVGGSTVSCDGIPESDDDNAFFDRSLGLNLVYTWDNRNRGVDLSGNCAPTGYLGYAYLETPGNALDGLDNDGDGILNERRDGGPGTRIDGRDAIYAAIAARVDTAAFERAIGPIRQRPAYLKGVWWTGDEDMDWDPEFSDVGADGVEETGDTGEGDGIPSEGEPNFDRTDLNESDQIGLTGFKQNRIRSLQGFPVDGIIFFDDDQHWPQRLYQKFTDPNPAARFDSSLVENYNIGFLFASGPFALKAGQNERFSLALAYGADLTELRTTVRTVQQIYDANYQFAVPPPMPTVKAEAGDGYVRLSWDDAAERGTDPVTFENDFQGYRIYRSTDPDFLDPRVIRTGRGTSTVGVGKPITQFDVRDTISGYSPQTQDGVAYWLGTNTGVVHTFTDTLVTNGQQYYYAVCSYDHGVNTERFQFYPSESPVAVSRTPRGGTILPPNVVSVRPNPRVLGYEEAEIQDLQHAAGIGRGTVSVRNVNSGLIPEGHLFALTFTAPDSDSIAATQYWLRDSTDHRLLIARGSDLRGLGLGPTADGLLPVVATDSTVRPNYARSGYATGSTTNTRALLTTYASSGVPFNYNQYQPYFPDSIRIVFDDVVRDTSIINTINSFNFARPARFRVYALTANGEQQLDFGFRDQNNDGTLSVQGDAIGVMSYSPSAPTVPIAMWRVSYDSTGQSARGPVDAPSLGDVYDIKLVLPFTVRDTFTFTTKAERVDVTLASAQAVDQKPYVVPNPYVGSASFEPERFAVSGRGERRMEFRSLPPAAVIRIYNVRGALVQTLHHDGTTAGYVAWNLRTRDNLDLAPGLYIFHVEAPGTSEFIGKFAVIK</sequence>
<evidence type="ECO:0000313" key="2">
    <source>
        <dbReference type="EMBL" id="NOT33455.1"/>
    </source>
</evidence>
<gene>
    <name evidence="2" type="ORF">HOP12_04710</name>
</gene>
<protein>
    <recommendedName>
        <fullName evidence="4">T9SS type A sorting domain-containing protein</fullName>
    </recommendedName>
</protein>